<evidence type="ECO:0000313" key="2">
    <source>
        <dbReference type="WBParaSite" id="TMUE_1000004427.1"/>
    </source>
</evidence>
<reference evidence="2" key="1">
    <citation type="submission" date="2019-12" db="UniProtKB">
        <authorList>
            <consortium name="WormBaseParasite"/>
        </authorList>
    </citation>
    <scope>IDENTIFICATION</scope>
</reference>
<accession>A0A5S6QBT4</accession>
<protein>
    <submittedName>
        <fullName evidence="2">Uncharacterized protein</fullName>
    </submittedName>
</protein>
<dbReference type="AlphaFoldDB" id="A0A5S6QBT4"/>
<name>A0A5S6QBT4_TRIMR</name>
<evidence type="ECO:0000313" key="1">
    <source>
        <dbReference type="Proteomes" id="UP000046395"/>
    </source>
</evidence>
<organism evidence="1 2">
    <name type="scientific">Trichuris muris</name>
    <name type="common">Mouse whipworm</name>
    <dbReference type="NCBI Taxonomy" id="70415"/>
    <lineage>
        <taxon>Eukaryota</taxon>
        <taxon>Metazoa</taxon>
        <taxon>Ecdysozoa</taxon>
        <taxon>Nematoda</taxon>
        <taxon>Enoplea</taxon>
        <taxon>Dorylaimia</taxon>
        <taxon>Trichinellida</taxon>
        <taxon>Trichuridae</taxon>
        <taxon>Trichuris</taxon>
    </lineage>
</organism>
<keyword evidence="1" id="KW-1185">Reference proteome</keyword>
<dbReference type="Proteomes" id="UP000046395">
    <property type="component" value="Unassembled WGS sequence"/>
</dbReference>
<dbReference type="WBParaSite" id="TMUE_1000004427.1">
    <property type="protein sequence ID" value="TMUE_1000004427.1"/>
    <property type="gene ID" value="WBGene00298950"/>
</dbReference>
<proteinExistence type="predicted"/>
<sequence>MTQDAKESNGENVGHQESPNTRMMCIKMIRYAYVCGYLSAKTTTTAYLTSRMKIAANIGKRRCASWYFGAMTAME</sequence>